<evidence type="ECO:0000256" key="4">
    <source>
        <dbReference type="SAM" id="Phobius"/>
    </source>
</evidence>
<dbReference type="AlphaFoldDB" id="A0A4Y9T4F6"/>
<dbReference type="PANTHER" id="PTHR24421">
    <property type="entry name" value="NITRATE/NITRITE SENSOR PROTEIN NARX-RELATED"/>
    <property type="match status" value="1"/>
</dbReference>
<name>A0A4Y9T4F6_9BURK</name>
<dbReference type="Pfam" id="PF02518">
    <property type="entry name" value="HATPase_c"/>
    <property type="match status" value="1"/>
</dbReference>
<dbReference type="CDD" id="cd16917">
    <property type="entry name" value="HATPase_UhpB-NarQ-NarX-like"/>
    <property type="match status" value="1"/>
</dbReference>
<dbReference type="InterPro" id="IPR036890">
    <property type="entry name" value="HATPase_C_sf"/>
</dbReference>
<keyword evidence="1" id="KW-0808">Transferase</keyword>
<evidence type="ECO:0000256" key="3">
    <source>
        <dbReference type="ARBA" id="ARBA00023012"/>
    </source>
</evidence>
<sequence length="508" mass="55257">MNKETTARPARSLPRYKTLLCCACVAILLANGFSLLRNLDALKATNALQTQSARVADELQYVNLLVTDAESGVRGYFLSGSDAYLGPVRHAPQEVDREFGKLTTLLADNPSQLKNLAQLRNLVERRIASMQQALDVYRTGGLQDIVAIASAPDNKAHMDEIRLQVVIMTGEQNELLAKRHAEFYHQYHQAVWVGLGINAAAIAVILLFYTGIRRSFGLRLRAEQALQQANDQLETTVALRTEQLSVLSRHLIRVAEEEKSRLARELHDEMGANLTAIGMDLATVRDRLERSEPELAAMLARARVTLVDTVQLKRRIIENLRPSLLDNMGLSAALHSYGGDYARVTGIECDVLIEGEVDAVAPMQAIALFRITQEALNNVAKYAQARHVTVHLVREEKALSLLVEDDGIGIAPDALARPKSHGLLGMRERALLLGGSLKVERGAGGTGTCVSAWIPVAASDGENGGKARPAPQGRLPEVLEKPVEHTAFVDNGTAAPAPAQRANGAALR</sequence>
<dbReference type="InterPro" id="IPR050482">
    <property type="entry name" value="Sensor_HK_TwoCompSys"/>
</dbReference>
<dbReference type="InterPro" id="IPR005467">
    <property type="entry name" value="His_kinase_dom"/>
</dbReference>
<dbReference type="SUPFAM" id="SSF55874">
    <property type="entry name" value="ATPase domain of HSP90 chaperone/DNA topoisomerase II/histidine kinase"/>
    <property type="match status" value="1"/>
</dbReference>
<reference evidence="6 7" key="1">
    <citation type="submission" date="2019-03" db="EMBL/GenBank/DDBJ databases">
        <title>Draft genome of Massilia hortus sp. nov., a novel bacterial species of the Oxalobacteraceae family.</title>
        <authorList>
            <person name="Peta V."/>
            <person name="Raths R."/>
            <person name="Bucking H."/>
        </authorList>
    </citation>
    <scope>NUCLEOTIDE SEQUENCE [LARGE SCALE GENOMIC DNA]</scope>
    <source>
        <strain evidence="6 7">ONC3</strain>
    </source>
</reference>
<dbReference type="GO" id="GO:0016020">
    <property type="term" value="C:membrane"/>
    <property type="evidence" value="ECO:0007669"/>
    <property type="project" value="InterPro"/>
</dbReference>
<keyword evidence="4" id="KW-1133">Transmembrane helix</keyword>
<keyword evidence="7" id="KW-1185">Reference proteome</keyword>
<dbReference type="GO" id="GO:0046983">
    <property type="term" value="F:protein dimerization activity"/>
    <property type="evidence" value="ECO:0007669"/>
    <property type="project" value="InterPro"/>
</dbReference>
<gene>
    <name evidence="6" type="ORF">E4O92_07715</name>
</gene>
<proteinExistence type="predicted"/>
<evidence type="ECO:0000313" key="6">
    <source>
        <dbReference type="EMBL" id="TFW33139.1"/>
    </source>
</evidence>
<evidence type="ECO:0000256" key="1">
    <source>
        <dbReference type="ARBA" id="ARBA00022679"/>
    </source>
</evidence>
<keyword evidence="4" id="KW-0472">Membrane</keyword>
<feature type="transmembrane region" description="Helical" evidence="4">
    <location>
        <begin position="190"/>
        <end position="212"/>
    </location>
</feature>
<dbReference type="CDD" id="cd19410">
    <property type="entry name" value="HK9-like_sensor"/>
    <property type="match status" value="1"/>
</dbReference>
<dbReference type="PANTHER" id="PTHR24421:SF59">
    <property type="entry name" value="OXYGEN SENSOR HISTIDINE KINASE NREB"/>
    <property type="match status" value="1"/>
</dbReference>
<dbReference type="InterPro" id="IPR011712">
    <property type="entry name" value="Sig_transdc_His_kin_sub3_dim/P"/>
</dbReference>
<dbReference type="Pfam" id="PF05227">
    <property type="entry name" value="CHASE3"/>
    <property type="match status" value="1"/>
</dbReference>
<evidence type="ECO:0000256" key="2">
    <source>
        <dbReference type="ARBA" id="ARBA00022777"/>
    </source>
</evidence>
<keyword evidence="3" id="KW-0902">Two-component regulatory system</keyword>
<protein>
    <submittedName>
        <fullName evidence="6">Histidine kinase</fullName>
    </submittedName>
</protein>
<keyword evidence="2 6" id="KW-0418">Kinase</keyword>
<keyword evidence="4" id="KW-0812">Transmembrane</keyword>
<dbReference type="PROSITE" id="PS50109">
    <property type="entry name" value="HIS_KIN"/>
    <property type="match status" value="1"/>
</dbReference>
<dbReference type="Pfam" id="PF07730">
    <property type="entry name" value="HisKA_3"/>
    <property type="match status" value="1"/>
</dbReference>
<dbReference type="EMBL" id="SPUM01000045">
    <property type="protein sequence ID" value="TFW33139.1"/>
    <property type="molecule type" value="Genomic_DNA"/>
</dbReference>
<accession>A0A4Y9T4F6</accession>
<organism evidence="6 7">
    <name type="scientific">Massilia horti</name>
    <dbReference type="NCBI Taxonomy" id="2562153"/>
    <lineage>
        <taxon>Bacteria</taxon>
        <taxon>Pseudomonadati</taxon>
        <taxon>Pseudomonadota</taxon>
        <taxon>Betaproteobacteria</taxon>
        <taxon>Burkholderiales</taxon>
        <taxon>Oxalobacteraceae</taxon>
        <taxon>Telluria group</taxon>
        <taxon>Massilia</taxon>
    </lineage>
</organism>
<feature type="domain" description="Histidine kinase" evidence="5">
    <location>
        <begin position="368"/>
        <end position="458"/>
    </location>
</feature>
<dbReference type="OrthoDB" id="9797605at2"/>
<dbReference type="Gene3D" id="1.20.5.1930">
    <property type="match status" value="1"/>
</dbReference>
<dbReference type="Proteomes" id="UP000297258">
    <property type="component" value="Unassembled WGS sequence"/>
</dbReference>
<dbReference type="InterPro" id="IPR003594">
    <property type="entry name" value="HATPase_dom"/>
</dbReference>
<dbReference type="InterPro" id="IPR007891">
    <property type="entry name" value="CHASE3"/>
</dbReference>
<dbReference type="GO" id="GO:0000155">
    <property type="term" value="F:phosphorelay sensor kinase activity"/>
    <property type="evidence" value="ECO:0007669"/>
    <property type="project" value="InterPro"/>
</dbReference>
<comment type="caution">
    <text evidence="6">The sequence shown here is derived from an EMBL/GenBank/DDBJ whole genome shotgun (WGS) entry which is preliminary data.</text>
</comment>
<evidence type="ECO:0000259" key="5">
    <source>
        <dbReference type="PROSITE" id="PS50109"/>
    </source>
</evidence>
<dbReference type="SMART" id="SM00387">
    <property type="entry name" value="HATPase_c"/>
    <property type="match status" value="1"/>
</dbReference>
<evidence type="ECO:0000313" key="7">
    <source>
        <dbReference type="Proteomes" id="UP000297258"/>
    </source>
</evidence>
<dbReference type="RefSeq" id="WP_135189179.1">
    <property type="nucleotide sequence ID" value="NZ_SPUM01000045.1"/>
</dbReference>
<dbReference type="Gene3D" id="3.30.565.10">
    <property type="entry name" value="Histidine kinase-like ATPase, C-terminal domain"/>
    <property type="match status" value="1"/>
</dbReference>